<dbReference type="Proteomes" id="UP000247790">
    <property type="component" value="Unassembled WGS sequence"/>
</dbReference>
<dbReference type="EMBL" id="QJSW01000002">
    <property type="protein sequence ID" value="PYE51654.1"/>
    <property type="molecule type" value="Genomic_DNA"/>
</dbReference>
<dbReference type="Gene3D" id="1.25.40.20">
    <property type="entry name" value="Ankyrin repeat-containing domain"/>
    <property type="match status" value="1"/>
</dbReference>
<dbReference type="PROSITE" id="PS50088">
    <property type="entry name" value="ANK_REPEAT"/>
    <property type="match status" value="1"/>
</dbReference>
<dbReference type="InterPro" id="IPR002110">
    <property type="entry name" value="Ankyrin_rpt"/>
</dbReference>
<protein>
    <submittedName>
        <fullName evidence="4">Copper amine oxidase-like protein</fullName>
    </submittedName>
</protein>
<evidence type="ECO:0000256" key="2">
    <source>
        <dbReference type="SAM" id="MobiDB-lite"/>
    </source>
</evidence>
<feature type="repeat" description="ANK" evidence="1">
    <location>
        <begin position="192"/>
        <end position="224"/>
    </location>
</feature>
<organism evidence="4 5">
    <name type="scientific">Paenibacillus barcinonensis</name>
    <dbReference type="NCBI Taxonomy" id="198119"/>
    <lineage>
        <taxon>Bacteria</taxon>
        <taxon>Bacillati</taxon>
        <taxon>Bacillota</taxon>
        <taxon>Bacilli</taxon>
        <taxon>Bacillales</taxon>
        <taxon>Paenibacillaceae</taxon>
        <taxon>Paenibacillus</taxon>
    </lineage>
</organism>
<dbReference type="InterPro" id="IPR012854">
    <property type="entry name" value="Cu_amine_oxidase-like_N"/>
</dbReference>
<dbReference type="RefSeq" id="WP_244213694.1">
    <property type="nucleotide sequence ID" value="NZ_CP054614.1"/>
</dbReference>
<evidence type="ECO:0000256" key="1">
    <source>
        <dbReference type="PROSITE-ProRule" id="PRU00023"/>
    </source>
</evidence>
<feature type="region of interest" description="Disordered" evidence="2">
    <location>
        <begin position="84"/>
        <end position="118"/>
    </location>
</feature>
<dbReference type="Pfam" id="PF07833">
    <property type="entry name" value="Cu_amine_oxidN1"/>
    <property type="match status" value="1"/>
</dbReference>
<dbReference type="SMART" id="SM00248">
    <property type="entry name" value="ANK"/>
    <property type="match status" value="2"/>
</dbReference>
<dbReference type="InterPro" id="IPR036770">
    <property type="entry name" value="Ankyrin_rpt-contain_sf"/>
</dbReference>
<evidence type="ECO:0000313" key="5">
    <source>
        <dbReference type="Proteomes" id="UP000247790"/>
    </source>
</evidence>
<proteinExistence type="predicted"/>
<gene>
    <name evidence="4" type="ORF">DFQ00_102449</name>
</gene>
<dbReference type="InterPro" id="IPR036582">
    <property type="entry name" value="Mao_N_sf"/>
</dbReference>
<name>A0A2V4VF01_PAEBA</name>
<feature type="compositionally biased region" description="Low complexity" evidence="2">
    <location>
        <begin position="93"/>
        <end position="117"/>
    </location>
</feature>
<comment type="caution">
    <text evidence="4">The sequence shown here is derived from an EMBL/GenBank/DDBJ whole genome shotgun (WGS) entry which is preliminary data.</text>
</comment>
<feature type="domain" description="Copper amine oxidase-like N-terminal" evidence="3">
    <location>
        <begin position="44"/>
        <end position="94"/>
    </location>
</feature>
<sequence length="248" mass="26668">MKKILSKLPTFMLGAIVGVAVTAGSAVGAATYLKATQSNVKLIVDGSQAKLSESPLNVNGKLYLPVRDTANAMGYSVESVTSSQVSLKESQKNSSTTTSPTNNTSTAPSNPTTSTNTIASKKVKNLKETYSTEGKLDAEKIRTALNNGTLDVNAQDSESLNSLLHYVIAENNYEAFKAINRNSLNPDLQNKDGNTSLHLAIQTENIFYFGELKKMKADPNIKNSSGKLAIDLADPKSTTYDSLKIYMF</sequence>
<dbReference type="AlphaFoldDB" id="A0A2V4VF01"/>
<dbReference type="SUPFAM" id="SSF48403">
    <property type="entry name" value="Ankyrin repeat"/>
    <property type="match status" value="1"/>
</dbReference>
<reference evidence="4 5" key="1">
    <citation type="submission" date="2018-06" db="EMBL/GenBank/DDBJ databases">
        <title>Genomic Encyclopedia of Type Strains, Phase III (KMG-III): the genomes of soil and plant-associated and newly described type strains.</title>
        <authorList>
            <person name="Whitman W."/>
        </authorList>
    </citation>
    <scope>NUCLEOTIDE SEQUENCE [LARGE SCALE GENOMIC DNA]</scope>
    <source>
        <strain evidence="4 5">CECT 7022</strain>
    </source>
</reference>
<keyword evidence="1" id="KW-0040">ANK repeat</keyword>
<dbReference type="SUPFAM" id="SSF55383">
    <property type="entry name" value="Copper amine oxidase, domain N"/>
    <property type="match status" value="1"/>
</dbReference>
<accession>A0A2V4VF01</accession>
<evidence type="ECO:0000259" key="3">
    <source>
        <dbReference type="Pfam" id="PF07833"/>
    </source>
</evidence>
<evidence type="ECO:0000313" key="4">
    <source>
        <dbReference type="EMBL" id="PYE51654.1"/>
    </source>
</evidence>